<proteinExistence type="predicted"/>
<comment type="caution">
    <text evidence="1">The sequence shown here is derived from an EMBL/GenBank/DDBJ whole genome shotgun (WGS) entry which is preliminary data.</text>
</comment>
<dbReference type="AlphaFoldDB" id="A0A5J4WFI7"/>
<name>A0A5J4WFI7_9EUKA</name>
<sequence length="66" mass="7772">MWRVHFVDAETGMNTQKGLGLYYSANYNNMLLDVTYQRCICYIFAQRHLNADIQQLQTAFCRFGVE</sequence>
<dbReference type="EMBL" id="SNRW01002175">
    <property type="protein sequence ID" value="KAA6393651.1"/>
    <property type="molecule type" value="Genomic_DNA"/>
</dbReference>
<organism evidence="1 2">
    <name type="scientific">Streblomastix strix</name>
    <dbReference type="NCBI Taxonomy" id="222440"/>
    <lineage>
        <taxon>Eukaryota</taxon>
        <taxon>Metamonada</taxon>
        <taxon>Preaxostyla</taxon>
        <taxon>Oxymonadida</taxon>
        <taxon>Streblomastigidae</taxon>
        <taxon>Streblomastix</taxon>
    </lineage>
</organism>
<evidence type="ECO:0000313" key="1">
    <source>
        <dbReference type="EMBL" id="KAA6393651.1"/>
    </source>
</evidence>
<dbReference type="Proteomes" id="UP000324800">
    <property type="component" value="Unassembled WGS sequence"/>
</dbReference>
<evidence type="ECO:0000313" key="2">
    <source>
        <dbReference type="Proteomes" id="UP000324800"/>
    </source>
</evidence>
<accession>A0A5J4WFI7</accession>
<protein>
    <submittedName>
        <fullName evidence="1">Uncharacterized protein</fullName>
    </submittedName>
</protein>
<reference evidence="1 2" key="1">
    <citation type="submission" date="2019-03" db="EMBL/GenBank/DDBJ databases">
        <title>Single cell metagenomics reveals metabolic interactions within the superorganism composed of flagellate Streblomastix strix and complex community of Bacteroidetes bacteria on its surface.</title>
        <authorList>
            <person name="Treitli S.C."/>
            <person name="Kolisko M."/>
            <person name="Husnik F."/>
            <person name="Keeling P."/>
            <person name="Hampl V."/>
        </authorList>
    </citation>
    <scope>NUCLEOTIDE SEQUENCE [LARGE SCALE GENOMIC DNA]</scope>
    <source>
        <strain evidence="1">ST1C</strain>
    </source>
</reference>
<gene>
    <name evidence="1" type="ORF">EZS28_010826</name>
</gene>